<dbReference type="InterPro" id="IPR032185">
    <property type="entry name" value="DUF5017"/>
</dbReference>
<dbReference type="AlphaFoldDB" id="A0A1X7KTQ8"/>
<dbReference type="Pfam" id="PF16409">
    <property type="entry name" value="DUF5017"/>
    <property type="match status" value="1"/>
</dbReference>
<reference evidence="2 3" key="1">
    <citation type="submission" date="2017-04" db="EMBL/GenBank/DDBJ databases">
        <authorList>
            <person name="Afonso C.L."/>
            <person name="Miller P.J."/>
            <person name="Scott M.A."/>
            <person name="Spackman E."/>
            <person name="Goraichik I."/>
            <person name="Dimitrov K.M."/>
            <person name="Suarez D.L."/>
            <person name="Swayne D.E."/>
        </authorList>
    </citation>
    <scope>NUCLEOTIDE SEQUENCE [LARGE SCALE GENOMIC DNA]</scope>
    <source>
        <strain evidence="2 3">DSM 22418</strain>
    </source>
</reference>
<organism evidence="2 3">
    <name type="scientific">Sphingobacterium psychroaquaticum</name>
    <dbReference type="NCBI Taxonomy" id="561061"/>
    <lineage>
        <taxon>Bacteria</taxon>
        <taxon>Pseudomonadati</taxon>
        <taxon>Bacteroidota</taxon>
        <taxon>Sphingobacteriia</taxon>
        <taxon>Sphingobacteriales</taxon>
        <taxon>Sphingobacteriaceae</taxon>
        <taxon>Sphingobacterium</taxon>
    </lineage>
</organism>
<accession>A0A1X7KTQ8</accession>
<proteinExistence type="predicted"/>
<protein>
    <recommendedName>
        <fullName evidence="1">DUF5017 domain-containing protein</fullName>
    </recommendedName>
</protein>
<evidence type="ECO:0000259" key="1">
    <source>
        <dbReference type="Pfam" id="PF16409"/>
    </source>
</evidence>
<gene>
    <name evidence="2" type="ORF">SAMN05660862_3215</name>
</gene>
<feature type="domain" description="DUF5017" evidence="1">
    <location>
        <begin position="17"/>
        <end position="187"/>
    </location>
</feature>
<sequence length="296" mass="33072">MRNKIIYVVWLCCGLSACNKLEIKPVDFNVSLDKNTYKVGDTVRFNFSGEPDYLLFYSGEKGAKYEFRDRVVTATGNPLLSFTSLKTGAAAAKLQVLISTDFSGSYDKNTVSMAKWDDLSSLAVFSTGADNTASGPITLQKYMETKRPVYLAFRSYKPNDGSTQSYNHTIRTLSIKLESSEGNTYEVNPGVNLQGWKNVEFSTDNIPWIVNSSNQLVLNNSTPVGENEEWAISGAIHLDRVVPDRPKSLKSITMVMPKQLEHVFKEKGTFKVAFVAFNQSIDQKEEVVKELNIIID</sequence>
<dbReference type="RefSeq" id="WP_085473906.1">
    <property type="nucleotide sequence ID" value="NZ_FXAU01000006.1"/>
</dbReference>
<name>A0A1X7KTQ8_9SPHI</name>
<evidence type="ECO:0000313" key="3">
    <source>
        <dbReference type="Proteomes" id="UP000192980"/>
    </source>
</evidence>
<dbReference type="EMBL" id="FXAU01000006">
    <property type="protein sequence ID" value="SMG44854.1"/>
    <property type="molecule type" value="Genomic_DNA"/>
</dbReference>
<dbReference type="OrthoDB" id="1082472at2"/>
<dbReference type="Proteomes" id="UP000192980">
    <property type="component" value="Unassembled WGS sequence"/>
</dbReference>
<evidence type="ECO:0000313" key="2">
    <source>
        <dbReference type="EMBL" id="SMG44854.1"/>
    </source>
</evidence>
<dbReference type="PROSITE" id="PS51257">
    <property type="entry name" value="PROKAR_LIPOPROTEIN"/>
    <property type="match status" value="1"/>
</dbReference>
<keyword evidence="3" id="KW-1185">Reference proteome</keyword>
<dbReference type="STRING" id="561061.SAMN05660862_3215"/>